<gene>
    <name evidence="1" type="ORF">BDK51DRAFT_47175</name>
</gene>
<dbReference type="OrthoDB" id="17560at2759"/>
<name>A0A4P9VXJ4_9FUNG</name>
<dbReference type="EMBL" id="ML001799">
    <property type="protein sequence ID" value="RKO82998.1"/>
    <property type="molecule type" value="Genomic_DNA"/>
</dbReference>
<proteinExistence type="predicted"/>
<reference evidence="2" key="1">
    <citation type="journal article" date="2018" name="Nat. Microbiol.">
        <title>Leveraging single-cell genomics to expand the fungal tree of life.</title>
        <authorList>
            <person name="Ahrendt S.R."/>
            <person name="Quandt C.A."/>
            <person name="Ciobanu D."/>
            <person name="Clum A."/>
            <person name="Salamov A."/>
            <person name="Andreopoulos B."/>
            <person name="Cheng J.F."/>
            <person name="Woyke T."/>
            <person name="Pelin A."/>
            <person name="Henrissat B."/>
            <person name="Reynolds N.K."/>
            <person name="Benny G.L."/>
            <person name="Smith M.E."/>
            <person name="James T.Y."/>
            <person name="Grigoriev I.V."/>
        </authorList>
    </citation>
    <scope>NUCLEOTIDE SEQUENCE [LARGE SCALE GENOMIC DNA]</scope>
</reference>
<evidence type="ECO:0000313" key="1">
    <source>
        <dbReference type="EMBL" id="RKO82998.1"/>
    </source>
</evidence>
<dbReference type="AlphaFoldDB" id="A0A4P9VXJ4"/>
<dbReference type="Proteomes" id="UP000269721">
    <property type="component" value="Unassembled WGS sequence"/>
</dbReference>
<keyword evidence="2" id="KW-1185">Reference proteome</keyword>
<organism evidence="1 2">
    <name type="scientific">Blyttiomyces helicus</name>
    <dbReference type="NCBI Taxonomy" id="388810"/>
    <lineage>
        <taxon>Eukaryota</taxon>
        <taxon>Fungi</taxon>
        <taxon>Fungi incertae sedis</taxon>
        <taxon>Chytridiomycota</taxon>
        <taxon>Chytridiomycota incertae sedis</taxon>
        <taxon>Chytridiomycetes</taxon>
        <taxon>Chytridiomycetes incertae sedis</taxon>
        <taxon>Blyttiomyces</taxon>
    </lineage>
</organism>
<sequence>MDTTPACCKGREDKTREPTGTLVTLADVDAYLAQPPSGNSDHAIIMLTDTFGCTFRNNQLLADDFAKEVSGVG</sequence>
<evidence type="ECO:0000313" key="2">
    <source>
        <dbReference type="Proteomes" id="UP000269721"/>
    </source>
</evidence>
<accession>A0A4P9VXJ4</accession>
<protein>
    <submittedName>
        <fullName evidence="1">Uncharacterized protein</fullName>
    </submittedName>
</protein>